<gene>
    <name evidence="6" type="ORF">CINC_LOCUS10338</name>
</gene>
<evidence type="ECO:0000256" key="1">
    <source>
        <dbReference type="ARBA" id="ARBA00004141"/>
    </source>
</evidence>
<keyword evidence="3 5" id="KW-1133">Transmembrane helix</keyword>
<feature type="transmembrane region" description="Helical" evidence="5">
    <location>
        <begin position="575"/>
        <end position="597"/>
    </location>
</feature>
<keyword evidence="2 5" id="KW-0812">Transmembrane</keyword>
<organism evidence="6 7">
    <name type="scientific">Chrysodeixis includens</name>
    <name type="common">Soybean looper</name>
    <name type="synonym">Pseudoplusia includens</name>
    <dbReference type="NCBI Taxonomy" id="689277"/>
    <lineage>
        <taxon>Eukaryota</taxon>
        <taxon>Metazoa</taxon>
        <taxon>Ecdysozoa</taxon>
        <taxon>Arthropoda</taxon>
        <taxon>Hexapoda</taxon>
        <taxon>Insecta</taxon>
        <taxon>Pterygota</taxon>
        <taxon>Neoptera</taxon>
        <taxon>Endopterygota</taxon>
        <taxon>Lepidoptera</taxon>
        <taxon>Glossata</taxon>
        <taxon>Ditrysia</taxon>
        <taxon>Noctuoidea</taxon>
        <taxon>Noctuidae</taxon>
        <taxon>Plusiinae</taxon>
        <taxon>Chrysodeixis</taxon>
    </lineage>
</organism>
<sequence>MVNYAECGGKVIRVSSRRVGIVAASRTLPLSHANVDREMFRRCNDMRTMEPRCSVPTQYGHIHGQSIMGNASRRTLTDPELTVSVIWLHAAGQPAAIDSCYRKPFCYQSVPGQSGRWSDKLCRWARVPAAAAIRDIDNIRRTFPARFEYVSGLGFTKNIDRGLSHVHLEADVNYMSAVKVMAAIMWEKCETSIVCVNIETFDRSESSMNNKLISMKNGNLARPVTEELFSVEPNELSFADDIEKSENVEGRCAVSLFEEWRATLPATILAEIGHLLPYVAMRSDAFKVFSEKRYSLAVHRRILGCSFMHKRSTYAFYAGAPKINEFPETGGTRGTPIFWRMRAALPLTFSTAENLLQLLMSLCMLCVGLWAEFRLQRYFDLSPEFSGTANFIVISISCFLVGINVFFLNCLFGTNTLMLMIYAAFMTVIFMMNIGIAVALFSYWHTFGKSLHDGLTQTIVTGDPHKVNFDVAQHYVSNRSGDFHCCGVYNYTDWMRLSPHKVIPISCCIDPNNCVTANYSDVYQRGYSPPEPCGCGISPQTMATWHLAAAQRALPPAQGCYDMIVEFLQTNRDGLLIAGCGAVIMPIFGIALTICLVSHLKKPVERVI</sequence>
<dbReference type="GO" id="GO:0005886">
    <property type="term" value="C:plasma membrane"/>
    <property type="evidence" value="ECO:0007669"/>
    <property type="project" value="TreeGrafter"/>
</dbReference>
<dbReference type="EMBL" id="LR824007">
    <property type="protein sequence ID" value="CAD0196043.1"/>
    <property type="molecule type" value="Genomic_DNA"/>
</dbReference>
<comment type="subcellular location">
    <subcellularLocation>
        <location evidence="1">Membrane</location>
        <topology evidence="1">Multi-pass membrane protein</topology>
    </subcellularLocation>
</comment>
<name>A0A9N8KUI3_CHRIL</name>
<evidence type="ECO:0000313" key="7">
    <source>
        <dbReference type="Proteomes" id="UP001154114"/>
    </source>
</evidence>
<evidence type="ECO:0000256" key="3">
    <source>
        <dbReference type="ARBA" id="ARBA00022989"/>
    </source>
</evidence>
<dbReference type="PANTHER" id="PTHR19282">
    <property type="entry name" value="TETRASPANIN"/>
    <property type="match status" value="1"/>
</dbReference>
<feature type="transmembrane region" description="Helical" evidence="5">
    <location>
        <begin position="343"/>
        <end position="371"/>
    </location>
</feature>
<evidence type="ECO:0000256" key="5">
    <source>
        <dbReference type="SAM" id="Phobius"/>
    </source>
</evidence>
<dbReference type="Pfam" id="PF00335">
    <property type="entry name" value="Tetraspanin"/>
    <property type="match status" value="1"/>
</dbReference>
<evidence type="ECO:0000313" key="6">
    <source>
        <dbReference type="EMBL" id="CAD0196043.1"/>
    </source>
</evidence>
<dbReference type="Proteomes" id="UP001154114">
    <property type="component" value="Chromosome 4"/>
</dbReference>
<reference evidence="6" key="1">
    <citation type="submission" date="2021-12" db="EMBL/GenBank/DDBJ databases">
        <authorList>
            <person name="King R."/>
        </authorList>
    </citation>
    <scope>NUCLEOTIDE SEQUENCE</scope>
</reference>
<dbReference type="PRINTS" id="PR00259">
    <property type="entry name" value="TMFOUR"/>
</dbReference>
<dbReference type="SUPFAM" id="SSF48652">
    <property type="entry name" value="Tetraspanin"/>
    <property type="match status" value="1"/>
</dbReference>
<dbReference type="InterPro" id="IPR008952">
    <property type="entry name" value="Tetraspanin_EC2_sf"/>
</dbReference>
<dbReference type="InterPro" id="IPR018499">
    <property type="entry name" value="Tetraspanin/Peripherin"/>
</dbReference>
<evidence type="ECO:0000256" key="2">
    <source>
        <dbReference type="ARBA" id="ARBA00022692"/>
    </source>
</evidence>
<dbReference type="PANTHER" id="PTHR19282:SF544">
    <property type="entry name" value="TETRASPANIN"/>
    <property type="match status" value="1"/>
</dbReference>
<evidence type="ECO:0008006" key="8">
    <source>
        <dbReference type="Google" id="ProtNLM"/>
    </source>
</evidence>
<keyword evidence="4 5" id="KW-0472">Membrane</keyword>
<evidence type="ECO:0000256" key="4">
    <source>
        <dbReference type="ARBA" id="ARBA00023136"/>
    </source>
</evidence>
<proteinExistence type="predicted"/>
<feature type="transmembrane region" description="Helical" evidence="5">
    <location>
        <begin position="391"/>
        <end position="412"/>
    </location>
</feature>
<protein>
    <recommendedName>
        <fullName evidence="8">Tetraspanin</fullName>
    </recommendedName>
</protein>
<dbReference type="Gene3D" id="1.10.1450.10">
    <property type="entry name" value="Tetraspanin"/>
    <property type="match status" value="1"/>
</dbReference>
<keyword evidence="7" id="KW-1185">Reference proteome</keyword>
<dbReference type="CDD" id="cd03127">
    <property type="entry name" value="tetraspanin_LEL"/>
    <property type="match status" value="1"/>
</dbReference>
<feature type="transmembrane region" description="Helical" evidence="5">
    <location>
        <begin position="419"/>
        <end position="444"/>
    </location>
</feature>
<accession>A0A9N8KUI3</accession>
<dbReference type="OrthoDB" id="9972904at2759"/>
<dbReference type="AlphaFoldDB" id="A0A9N8KUI3"/>